<keyword evidence="9" id="KW-1185">Reference proteome</keyword>
<dbReference type="RefSeq" id="WP_367886284.1">
    <property type="nucleotide sequence ID" value="NZ_CP130612.1"/>
</dbReference>
<feature type="transmembrane region" description="Helical" evidence="6">
    <location>
        <begin position="157"/>
        <end position="182"/>
    </location>
</feature>
<feature type="transmembrane region" description="Helical" evidence="6">
    <location>
        <begin position="74"/>
        <end position="94"/>
    </location>
</feature>
<feature type="transmembrane region" description="Helical" evidence="6">
    <location>
        <begin position="284"/>
        <end position="306"/>
    </location>
</feature>
<dbReference type="InterPro" id="IPR002549">
    <property type="entry name" value="AI-2E-like"/>
</dbReference>
<dbReference type="EMBL" id="CP130613">
    <property type="protein sequence ID" value="WKW16335.1"/>
    <property type="molecule type" value="Genomic_DNA"/>
</dbReference>
<gene>
    <name evidence="7" type="ORF">Strain138_002748</name>
    <name evidence="8" type="ORF">Strain318_002748</name>
</gene>
<protein>
    <submittedName>
        <fullName evidence="8">AI-2E family transporter</fullName>
    </submittedName>
</protein>
<evidence type="ECO:0000313" key="9">
    <source>
        <dbReference type="Proteomes" id="UP001229955"/>
    </source>
</evidence>
<feature type="transmembrane region" description="Helical" evidence="6">
    <location>
        <begin position="258"/>
        <end position="277"/>
    </location>
</feature>
<organism evidence="8 9">
    <name type="scientific">Pseudogemmatithrix spongiicola</name>
    <dbReference type="NCBI Taxonomy" id="3062599"/>
    <lineage>
        <taxon>Bacteria</taxon>
        <taxon>Pseudomonadati</taxon>
        <taxon>Gemmatimonadota</taxon>
        <taxon>Gemmatimonadia</taxon>
        <taxon>Gemmatimonadales</taxon>
        <taxon>Gemmatimonadaceae</taxon>
        <taxon>Pseudogemmatithrix</taxon>
    </lineage>
</organism>
<evidence type="ECO:0000256" key="5">
    <source>
        <dbReference type="ARBA" id="ARBA00023136"/>
    </source>
</evidence>
<feature type="transmembrane region" description="Helical" evidence="6">
    <location>
        <begin position="318"/>
        <end position="346"/>
    </location>
</feature>
<dbReference type="EMBL" id="CP130612">
    <property type="protein sequence ID" value="WKW13428.1"/>
    <property type="molecule type" value="Genomic_DNA"/>
</dbReference>
<keyword evidence="3 6" id="KW-0812">Transmembrane</keyword>
<comment type="similarity">
    <text evidence="2">Belongs to the autoinducer-2 exporter (AI-2E) (TC 2.A.86) family.</text>
</comment>
<evidence type="ECO:0000313" key="8">
    <source>
        <dbReference type="EMBL" id="WKW16335.1"/>
    </source>
</evidence>
<keyword evidence="5 6" id="KW-0472">Membrane</keyword>
<name>A0AA49Q9I2_9BACT</name>
<evidence type="ECO:0000256" key="3">
    <source>
        <dbReference type="ARBA" id="ARBA00022692"/>
    </source>
</evidence>
<dbReference type="GO" id="GO:0016020">
    <property type="term" value="C:membrane"/>
    <property type="evidence" value="ECO:0007669"/>
    <property type="project" value="UniProtKB-SubCell"/>
</dbReference>
<keyword evidence="4 6" id="KW-1133">Transmembrane helix</keyword>
<evidence type="ECO:0000256" key="4">
    <source>
        <dbReference type="ARBA" id="ARBA00022989"/>
    </source>
</evidence>
<dbReference type="PANTHER" id="PTHR21716">
    <property type="entry name" value="TRANSMEMBRANE PROTEIN"/>
    <property type="match status" value="1"/>
</dbReference>
<dbReference type="Pfam" id="PF01594">
    <property type="entry name" value="AI-2E_transport"/>
    <property type="match status" value="1"/>
</dbReference>
<feature type="transmembrane region" description="Helical" evidence="6">
    <location>
        <begin position="21"/>
        <end position="39"/>
    </location>
</feature>
<reference evidence="8" key="1">
    <citation type="submission" date="2023-07" db="EMBL/GenBank/DDBJ databases">
        <authorList>
            <person name="Haufschild T."/>
            <person name="Kallscheuer N."/>
            <person name="Hammer J."/>
            <person name="Kohn T."/>
            <person name="Kabuu M."/>
            <person name="Jogler M."/>
            <person name="Wohfarth N."/>
            <person name="Heuer A."/>
            <person name="Rohde M."/>
            <person name="van Teeseling M.C.F."/>
            <person name="Jogler C."/>
        </authorList>
    </citation>
    <scope>NUCLEOTIDE SEQUENCE</scope>
    <source>
        <strain evidence="7">Strain 138</strain>
        <strain evidence="8">Strain 318</strain>
    </source>
</reference>
<evidence type="ECO:0000256" key="2">
    <source>
        <dbReference type="ARBA" id="ARBA00009773"/>
    </source>
</evidence>
<feature type="transmembrane region" description="Helical" evidence="6">
    <location>
        <begin position="45"/>
        <end position="62"/>
    </location>
</feature>
<dbReference type="Proteomes" id="UP001229955">
    <property type="component" value="Chromosome"/>
</dbReference>
<evidence type="ECO:0000313" key="7">
    <source>
        <dbReference type="EMBL" id="WKW13428.1"/>
    </source>
</evidence>
<accession>A0AA49JXI2</accession>
<accession>A0AA49Q9I2</accession>
<sequence>MPLTTTSSGAPPERPMHAGDIYRAAIAIIATLILFQLLWSARILVLTAFLGVLFGLSAARATDWVVARSKLNRNVAAAVVVLGTLLVLVGIFAWTGPTLVEQSQDLRTKLPEAATKLEEWLAGRMPDLLNTIAPPTADGSSRIVAAVSKHAPALTNFAFGILQSTLVVAAGVVMVVFLALYIAADPGVYRRGALLLVPVAKRERVAGLLTALGTTLRTWFATQLIAMVVIGIVTTILLAVLGVRAAFPLGVIAGIFEFIPNVGPMLAAIPAVLMGFVDSPQKALLVVGVYWGIQFLENNLLIPYLMKEQLDLPPALTLIAQVVMAFVFGFLGLFVAIPMLAAVVVVMRTFWVEDDVPPLPTVELQVPANVGEPTA</sequence>
<feature type="transmembrane region" description="Helical" evidence="6">
    <location>
        <begin position="224"/>
        <end position="246"/>
    </location>
</feature>
<dbReference type="KEGG" id="pspc:Strain318_002748"/>
<dbReference type="AlphaFoldDB" id="A0AA49Q9I2"/>
<dbReference type="PANTHER" id="PTHR21716:SF62">
    <property type="entry name" value="TRANSPORT PROTEIN YDBI-RELATED"/>
    <property type="match status" value="1"/>
</dbReference>
<dbReference type="GO" id="GO:0055085">
    <property type="term" value="P:transmembrane transport"/>
    <property type="evidence" value="ECO:0007669"/>
    <property type="project" value="TreeGrafter"/>
</dbReference>
<comment type="subcellular location">
    <subcellularLocation>
        <location evidence="1">Membrane</location>
        <topology evidence="1">Multi-pass membrane protein</topology>
    </subcellularLocation>
</comment>
<evidence type="ECO:0000256" key="1">
    <source>
        <dbReference type="ARBA" id="ARBA00004141"/>
    </source>
</evidence>
<evidence type="ECO:0000256" key="6">
    <source>
        <dbReference type="SAM" id="Phobius"/>
    </source>
</evidence>
<proteinExistence type="inferred from homology"/>